<evidence type="ECO:0000259" key="1">
    <source>
        <dbReference type="PROSITE" id="PS50404"/>
    </source>
</evidence>
<reference evidence="2 3" key="1">
    <citation type="submission" date="2017-09" db="EMBL/GenBank/DDBJ databases">
        <title>Depth-based differentiation of microbial function through sediment-hosted aquifers and enrichment of novel symbionts in the deep terrestrial subsurface.</title>
        <authorList>
            <person name="Probst A.J."/>
            <person name="Ladd B."/>
            <person name="Jarett J.K."/>
            <person name="Geller-Mcgrath D.E."/>
            <person name="Sieber C.M."/>
            <person name="Emerson J.B."/>
            <person name="Anantharaman K."/>
            <person name="Thomas B.C."/>
            <person name="Malmstrom R."/>
            <person name="Stieglmeier M."/>
            <person name="Klingl A."/>
            <person name="Woyke T."/>
            <person name="Ryan C.M."/>
            <person name="Banfield J.F."/>
        </authorList>
    </citation>
    <scope>NUCLEOTIDE SEQUENCE [LARGE SCALE GENOMIC DNA]</scope>
    <source>
        <strain evidence="2">CG11_big_fil_rev_8_21_14_0_20_39_9</strain>
    </source>
</reference>
<name>A0A2H0MNL5_9BACT</name>
<dbReference type="CDD" id="cd02976">
    <property type="entry name" value="NrdH"/>
    <property type="match status" value="1"/>
</dbReference>
<dbReference type="Pfam" id="PF00462">
    <property type="entry name" value="Glutaredoxin"/>
    <property type="match status" value="1"/>
</dbReference>
<dbReference type="InterPro" id="IPR011911">
    <property type="entry name" value="GlrX_YruB"/>
</dbReference>
<dbReference type="PANTHER" id="PTHR34386:SF1">
    <property type="entry name" value="GLUTAREDOXIN-LIKE PROTEIN NRDH"/>
    <property type="match status" value="1"/>
</dbReference>
<dbReference type="EMBL" id="PCWI01000048">
    <property type="protein sequence ID" value="PIQ98267.1"/>
    <property type="molecule type" value="Genomic_DNA"/>
</dbReference>
<dbReference type="AlphaFoldDB" id="A0A2H0MNL5"/>
<evidence type="ECO:0000313" key="2">
    <source>
        <dbReference type="EMBL" id="PIQ98267.1"/>
    </source>
</evidence>
<feature type="domain" description="GST N-terminal" evidence="1">
    <location>
        <begin position="2"/>
        <end position="78"/>
    </location>
</feature>
<dbReference type="InterPro" id="IPR002109">
    <property type="entry name" value="Glutaredoxin"/>
</dbReference>
<dbReference type="SUPFAM" id="SSF52833">
    <property type="entry name" value="Thioredoxin-like"/>
    <property type="match status" value="1"/>
</dbReference>
<dbReference type="InterPro" id="IPR004045">
    <property type="entry name" value="Glutathione_S-Trfase_N"/>
</dbReference>
<organism evidence="2 3">
    <name type="scientific">Candidatus Nealsonbacteria bacterium CG11_big_fil_rev_8_21_14_0_20_39_9</name>
    <dbReference type="NCBI Taxonomy" id="1974715"/>
    <lineage>
        <taxon>Bacteria</taxon>
        <taxon>Candidatus Nealsoniibacteriota</taxon>
    </lineage>
</organism>
<dbReference type="PANTHER" id="PTHR34386">
    <property type="entry name" value="GLUTAREDOXIN"/>
    <property type="match status" value="1"/>
</dbReference>
<evidence type="ECO:0000313" key="3">
    <source>
        <dbReference type="Proteomes" id="UP000229381"/>
    </source>
</evidence>
<dbReference type="Gene3D" id="3.40.30.10">
    <property type="entry name" value="Glutaredoxin"/>
    <property type="match status" value="1"/>
</dbReference>
<dbReference type="GO" id="GO:0045454">
    <property type="term" value="P:cell redox homeostasis"/>
    <property type="evidence" value="ECO:0007669"/>
    <property type="project" value="TreeGrafter"/>
</dbReference>
<dbReference type="InterPro" id="IPR036249">
    <property type="entry name" value="Thioredoxin-like_sf"/>
</dbReference>
<dbReference type="InterPro" id="IPR051548">
    <property type="entry name" value="Grx-like_ET"/>
</dbReference>
<proteinExistence type="predicted"/>
<sequence>MVKVKVYVTVGCPYCFTLKEFLKEHNIDFKEIDVSQDKKTKEELIKKTGKLEVPIIEIDGQMIVGFDKEKISQLLGIK</sequence>
<comment type="caution">
    <text evidence="2">The sequence shown here is derived from an EMBL/GenBank/DDBJ whole genome shotgun (WGS) entry which is preliminary data.</text>
</comment>
<gene>
    <name evidence="2" type="ORF">COV64_02245</name>
</gene>
<dbReference type="PROSITE" id="PS50404">
    <property type="entry name" value="GST_NTER"/>
    <property type="match status" value="1"/>
</dbReference>
<dbReference type="NCBIfam" id="TIGR02196">
    <property type="entry name" value="GlrX_YruB"/>
    <property type="match status" value="1"/>
</dbReference>
<dbReference type="Proteomes" id="UP000229381">
    <property type="component" value="Unassembled WGS sequence"/>
</dbReference>
<dbReference type="GO" id="GO:0009055">
    <property type="term" value="F:electron transfer activity"/>
    <property type="evidence" value="ECO:0007669"/>
    <property type="project" value="TreeGrafter"/>
</dbReference>
<protein>
    <submittedName>
        <fullName evidence="2">NrdH-redoxin</fullName>
    </submittedName>
</protein>
<dbReference type="PROSITE" id="PS51354">
    <property type="entry name" value="GLUTAREDOXIN_2"/>
    <property type="match status" value="1"/>
</dbReference>
<accession>A0A2H0MNL5</accession>